<proteinExistence type="predicted"/>
<evidence type="ECO:0000313" key="3">
    <source>
        <dbReference type="Proteomes" id="UP001292094"/>
    </source>
</evidence>
<name>A0AAE1PB52_9EUCA</name>
<comment type="caution">
    <text evidence="2">The sequence shown here is derived from an EMBL/GenBank/DDBJ whole genome shotgun (WGS) entry which is preliminary data.</text>
</comment>
<feature type="compositionally biased region" description="Basic and acidic residues" evidence="1">
    <location>
        <begin position="1"/>
        <end position="18"/>
    </location>
</feature>
<sequence length="67" mass="6990">MGCHGGEGRDLRTGEGKEGVSGGGVETEGLGWGGDWRTGEGSQALITTKPDLPAFHFSPLDTFNNLK</sequence>
<feature type="compositionally biased region" description="Gly residues" evidence="1">
    <location>
        <begin position="19"/>
        <end position="36"/>
    </location>
</feature>
<dbReference type="Proteomes" id="UP001292094">
    <property type="component" value="Unassembled WGS sequence"/>
</dbReference>
<evidence type="ECO:0000313" key="2">
    <source>
        <dbReference type="EMBL" id="KAK4303982.1"/>
    </source>
</evidence>
<gene>
    <name evidence="2" type="ORF">Pmani_024047</name>
</gene>
<protein>
    <submittedName>
        <fullName evidence="2">Uncharacterized protein</fullName>
    </submittedName>
</protein>
<dbReference type="EMBL" id="JAWZYT010002501">
    <property type="protein sequence ID" value="KAK4303982.1"/>
    <property type="molecule type" value="Genomic_DNA"/>
</dbReference>
<evidence type="ECO:0000256" key="1">
    <source>
        <dbReference type="SAM" id="MobiDB-lite"/>
    </source>
</evidence>
<keyword evidence="3" id="KW-1185">Reference proteome</keyword>
<accession>A0AAE1PB52</accession>
<feature type="region of interest" description="Disordered" evidence="1">
    <location>
        <begin position="1"/>
        <end position="41"/>
    </location>
</feature>
<organism evidence="2 3">
    <name type="scientific">Petrolisthes manimaculis</name>
    <dbReference type="NCBI Taxonomy" id="1843537"/>
    <lineage>
        <taxon>Eukaryota</taxon>
        <taxon>Metazoa</taxon>
        <taxon>Ecdysozoa</taxon>
        <taxon>Arthropoda</taxon>
        <taxon>Crustacea</taxon>
        <taxon>Multicrustacea</taxon>
        <taxon>Malacostraca</taxon>
        <taxon>Eumalacostraca</taxon>
        <taxon>Eucarida</taxon>
        <taxon>Decapoda</taxon>
        <taxon>Pleocyemata</taxon>
        <taxon>Anomura</taxon>
        <taxon>Galatheoidea</taxon>
        <taxon>Porcellanidae</taxon>
        <taxon>Petrolisthes</taxon>
    </lineage>
</organism>
<reference evidence="2" key="1">
    <citation type="submission" date="2023-11" db="EMBL/GenBank/DDBJ databases">
        <title>Genome assemblies of two species of porcelain crab, Petrolisthes cinctipes and Petrolisthes manimaculis (Anomura: Porcellanidae).</title>
        <authorList>
            <person name="Angst P."/>
        </authorList>
    </citation>
    <scope>NUCLEOTIDE SEQUENCE</scope>
    <source>
        <strain evidence="2">PB745_02</strain>
        <tissue evidence="2">Gill</tissue>
    </source>
</reference>
<dbReference type="AlphaFoldDB" id="A0AAE1PB52"/>